<gene>
    <name evidence="2" type="ORF">E2C01_001240</name>
</gene>
<organism evidence="2 3">
    <name type="scientific">Portunus trituberculatus</name>
    <name type="common">Swimming crab</name>
    <name type="synonym">Neptunus trituberculatus</name>
    <dbReference type="NCBI Taxonomy" id="210409"/>
    <lineage>
        <taxon>Eukaryota</taxon>
        <taxon>Metazoa</taxon>
        <taxon>Ecdysozoa</taxon>
        <taxon>Arthropoda</taxon>
        <taxon>Crustacea</taxon>
        <taxon>Multicrustacea</taxon>
        <taxon>Malacostraca</taxon>
        <taxon>Eumalacostraca</taxon>
        <taxon>Eucarida</taxon>
        <taxon>Decapoda</taxon>
        <taxon>Pleocyemata</taxon>
        <taxon>Brachyura</taxon>
        <taxon>Eubrachyura</taxon>
        <taxon>Portunoidea</taxon>
        <taxon>Portunidae</taxon>
        <taxon>Portuninae</taxon>
        <taxon>Portunus</taxon>
    </lineage>
</organism>
<evidence type="ECO:0000256" key="1">
    <source>
        <dbReference type="SAM" id="MobiDB-lite"/>
    </source>
</evidence>
<dbReference type="AlphaFoldDB" id="A0A5B7CGM7"/>
<name>A0A5B7CGM7_PORTR</name>
<reference evidence="2 3" key="1">
    <citation type="submission" date="2019-05" db="EMBL/GenBank/DDBJ databases">
        <title>Another draft genome of Portunus trituberculatus and its Hox gene families provides insights of decapod evolution.</title>
        <authorList>
            <person name="Jeong J.-H."/>
            <person name="Song I."/>
            <person name="Kim S."/>
            <person name="Choi T."/>
            <person name="Kim D."/>
            <person name="Ryu S."/>
            <person name="Kim W."/>
        </authorList>
    </citation>
    <scope>NUCLEOTIDE SEQUENCE [LARGE SCALE GENOMIC DNA]</scope>
    <source>
        <tissue evidence="2">Muscle</tissue>
    </source>
</reference>
<proteinExistence type="predicted"/>
<sequence>MSSSSDESSPASTGLGPMEEARKRRRRDVATWKRNMQKKHRDTGEEYTMFYYAKLGNPMPTLASSTPKS</sequence>
<accession>A0A5B7CGM7</accession>
<evidence type="ECO:0000313" key="3">
    <source>
        <dbReference type="Proteomes" id="UP000324222"/>
    </source>
</evidence>
<protein>
    <submittedName>
        <fullName evidence="2">Uncharacterized protein</fullName>
    </submittedName>
</protein>
<evidence type="ECO:0000313" key="2">
    <source>
        <dbReference type="EMBL" id="MPC08649.1"/>
    </source>
</evidence>
<feature type="region of interest" description="Disordered" evidence="1">
    <location>
        <begin position="1"/>
        <end position="41"/>
    </location>
</feature>
<keyword evidence="3" id="KW-1185">Reference proteome</keyword>
<dbReference type="EMBL" id="VSRR010000038">
    <property type="protein sequence ID" value="MPC08649.1"/>
    <property type="molecule type" value="Genomic_DNA"/>
</dbReference>
<comment type="caution">
    <text evidence="2">The sequence shown here is derived from an EMBL/GenBank/DDBJ whole genome shotgun (WGS) entry which is preliminary data.</text>
</comment>
<feature type="compositionally biased region" description="Low complexity" evidence="1">
    <location>
        <begin position="1"/>
        <end position="12"/>
    </location>
</feature>
<dbReference type="Proteomes" id="UP000324222">
    <property type="component" value="Unassembled WGS sequence"/>
</dbReference>